<proteinExistence type="predicted"/>
<feature type="domain" description="Tyr recombinase" evidence="2">
    <location>
        <begin position="463"/>
        <end position="681"/>
    </location>
</feature>
<evidence type="ECO:0000313" key="4">
    <source>
        <dbReference type="Proteomes" id="UP000198688"/>
    </source>
</evidence>
<accession>A0A1H1WKP8</accession>
<gene>
    <name evidence="3" type="ORF">SAMN04489716_2144</name>
</gene>
<evidence type="ECO:0000259" key="2">
    <source>
        <dbReference type="PROSITE" id="PS51898"/>
    </source>
</evidence>
<protein>
    <submittedName>
        <fullName evidence="3">Phage integrase family protein</fullName>
    </submittedName>
</protein>
<dbReference type="RefSeq" id="WP_203794644.1">
    <property type="nucleotide sequence ID" value="NZ_BOMJ01000044.1"/>
</dbReference>
<dbReference type="GO" id="GO:0015074">
    <property type="term" value="P:DNA integration"/>
    <property type="evidence" value="ECO:0007669"/>
    <property type="project" value="InterPro"/>
</dbReference>
<keyword evidence="4" id="KW-1185">Reference proteome</keyword>
<evidence type="ECO:0000256" key="1">
    <source>
        <dbReference type="ARBA" id="ARBA00023172"/>
    </source>
</evidence>
<name>A0A1H1WKP8_9ACTN</name>
<dbReference type="GO" id="GO:0003677">
    <property type="term" value="F:DNA binding"/>
    <property type="evidence" value="ECO:0007669"/>
    <property type="project" value="InterPro"/>
</dbReference>
<dbReference type="SUPFAM" id="SSF56349">
    <property type="entry name" value="DNA breaking-rejoining enzymes"/>
    <property type="match status" value="1"/>
</dbReference>
<dbReference type="Proteomes" id="UP000198688">
    <property type="component" value="Chromosome I"/>
</dbReference>
<sequence>MTAALASVTALTACPRLPADLTAWTVWLRTAVDPGWRGSEWDAEHWLFTGDTDNPGTAVWRCSTAACDAVMKARGQRCQPCDLALRAGDAGPAEFAATYVPVRRAAFPGTAAGFCIVSRGESRCAFAEISRGLCESHYGLWRIYTRRHPDASISEWARAVARPRIAAHDGCLVGRCGEAIQTDFGLCCYHHRKWKTNQSATGDPAGWAGTQSPFLRANQFSLLQLGPTLRLEILYALQQRDARGGKIEPPAVLAAVRAFAGLPTLLGVDQVAAMAMLTGKGVNSETHVKTIIRGIRFGYDEYSGIKQTDKEVWDLAVAGVASDTTQSGRRRHPGTADFSAIKQRWFRDIVLAWARSTDPDSKLLGITLKACVRASQALGRRPGGGLDPATLRLVDVDAVVKAFQTARKDDGELYSVTQRRRMLGFFFEMLDFGHRAELMGQVPGGFARHGSHRILGVETNEDETGKAIPETVIRQLDAHLDLLGRGFPYGRLPEQDVAAMMRTVYVVLRDTGRRPSEVAGLGQACLEHVDDEFSLIWNNRKGRRNRRRLPITRQTAHAVQTWQQQRPGLRSPAQSREYLFPAATEDAGIAHMSAGVIARAIRAWADAIPVLHSEVSGLDGQPLPFDRTLIFPYAFRHSYAQRHADAGVPIDVLKELMDHRDASTTAGYFQVSLKRKRAAVKTMRLHVVDRVGRPTPMASDVAYEARSVAVPFGNCIEPSNVKAGGHACPIRFQCAGCGFYRPDPSFLTAVDDHVTSLKADRETAQAMDADEFVVRNLTDQITAFKDVAATMRTKLDLLPAEERAAIEEASTVLRKSRALRDRKLLPLTVTRHHKEPTG</sequence>
<organism evidence="3 4">
    <name type="scientific">Actinoplanes derwentensis</name>
    <dbReference type="NCBI Taxonomy" id="113562"/>
    <lineage>
        <taxon>Bacteria</taxon>
        <taxon>Bacillati</taxon>
        <taxon>Actinomycetota</taxon>
        <taxon>Actinomycetes</taxon>
        <taxon>Micromonosporales</taxon>
        <taxon>Micromonosporaceae</taxon>
        <taxon>Actinoplanes</taxon>
    </lineage>
</organism>
<dbReference type="STRING" id="113562.SAMN04489716_2144"/>
<reference evidence="3 4" key="1">
    <citation type="submission" date="2016-10" db="EMBL/GenBank/DDBJ databases">
        <authorList>
            <person name="de Groot N.N."/>
        </authorList>
    </citation>
    <scope>NUCLEOTIDE SEQUENCE [LARGE SCALE GENOMIC DNA]</scope>
    <source>
        <strain evidence="3 4">DSM 43941</strain>
    </source>
</reference>
<dbReference type="CDD" id="cd00397">
    <property type="entry name" value="DNA_BRE_C"/>
    <property type="match status" value="1"/>
</dbReference>
<keyword evidence="1" id="KW-0233">DNA recombination</keyword>
<dbReference type="EMBL" id="LT629758">
    <property type="protein sequence ID" value="SDS97723.1"/>
    <property type="molecule type" value="Genomic_DNA"/>
</dbReference>
<dbReference type="GO" id="GO:0006310">
    <property type="term" value="P:DNA recombination"/>
    <property type="evidence" value="ECO:0007669"/>
    <property type="project" value="UniProtKB-KW"/>
</dbReference>
<evidence type="ECO:0000313" key="3">
    <source>
        <dbReference type="EMBL" id="SDS97723.1"/>
    </source>
</evidence>
<dbReference type="InterPro" id="IPR011010">
    <property type="entry name" value="DNA_brk_join_enz"/>
</dbReference>
<dbReference type="Pfam" id="PF00589">
    <property type="entry name" value="Phage_integrase"/>
    <property type="match status" value="1"/>
</dbReference>
<dbReference type="Gene3D" id="1.10.443.10">
    <property type="entry name" value="Intergrase catalytic core"/>
    <property type="match status" value="1"/>
</dbReference>
<dbReference type="AlphaFoldDB" id="A0A1H1WKP8"/>
<dbReference type="InterPro" id="IPR002104">
    <property type="entry name" value="Integrase_catalytic"/>
</dbReference>
<dbReference type="InterPro" id="IPR013762">
    <property type="entry name" value="Integrase-like_cat_sf"/>
</dbReference>
<dbReference type="PROSITE" id="PS51898">
    <property type="entry name" value="TYR_RECOMBINASE"/>
    <property type="match status" value="1"/>
</dbReference>